<keyword evidence="4" id="KW-1185">Reference proteome</keyword>
<dbReference type="Proteomes" id="UP000078406">
    <property type="component" value="Unassembled WGS sequence"/>
</dbReference>
<gene>
    <name evidence="1" type="ORF">ACED39_04215</name>
    <name evidence="2" type="ORF">APB76_12265</name>
</gene>
<dbReference type="Proteomes" id="UP001569151">
    <property type="component" value="Unassembled WGS sequence"/>
</dbReference>
<reference evidence="1 4" key="2">
    <citation type="submission" date="2024-06" db="EMBL/GenBank/DDBJ databases">
        <authorList>
            <person name="Steensen K."/>
            <person name="Seneca J."/>
            <person name="Bartlau N."/>
            <person name="Yu A.X."/>
            <person name="Polz M.F."/>
        </authorList>
    </citation>
    <scope>NUCLEOTIDE SEQUENCE [LARGE SCALE GENOMIC DNA]</scope>
    <source>
        <strain evidence="1 4">1F146</strain>
    </source>
</reference>
<evidence type="ECO:0000313" key="4">
    <source>
        <dbReference type="Proteomes" id="UP001569151"/>
    </source>
</evidence>
<dbReference type="EMBL" id="LLEI02000032">
    <property type="protein sequence ID" value="OAJ93982.1"/>
    <property type="molecule type" value="Genomic_DNA"/>
</dbReference>
<reference evidence="2 3" key="1">
    <citation type="journal article" date="2016" name="Syst. Appl. Microbiol.">
        <title>Vibrio bivalvicida sp. nov., a novel larval pathogen for bivalve molluscs reared in a hatchery.</title>
        <authorList>
            <person name="Dubert J."/>
            <person name="Romalde J.L."/>
            <person name="Prado S."/>
            <person name="Barja J.L."/>
        </authorList>
    </citation>
    <scope>NUCLEOTIDE SEQUENCE [LARGE SCALE GENOMIC DNA]</scope>
    <source>
        <strain evidence="2 3">605</strain>
    </source>
</reference>
<name>A0A177XZE9_9VIBR</name>
<comment type="caution">
    <text evidence="2">The sequence shown here is derived from an EMBL/GenBank/DDBJ whole genome shotgun (WGS) entry which is preliminary data.</text>
</comment>
<evidence type="ECO:0000313" key="2">
    <source>
        <dbReference type="EMBL" id="OAJ93982.1"/>
    </source>
</evidence>
<proteinExistence type="predicted"/>
<protein>
    <submittedName>
        <fullName evidence="2">LafD</fullName>
    </submittedName>
</protein>
<sequence>MVSKHRVSPERFRHLSKLIQIATKTQDWPGLKRYDLQLRELLESHQPYLKDPRLAPVIKEVRAVHHEAFTVLEKAISELEADINVVDAQHERAKAYQLAMTMEH</sequence>
<organism evidence="2 3">
    <name type="scientific">Vibrio bivalvicida</name>
    <dbReference type="NCBI Taxonomy" id="1276888"/>
    <lineage>
        <taxon>Bacteria</taxon>
        <taxon>Pseudomonadati</taxon>
        <taxon>Pseudomonadota</taxon>
        <taxon>Gammaproteobacteria</taxon>
        <taxon>Vibrionales</taxon>
        <taxon>Vibrionaceae</taxon>
        <taxon>Vibrio</taxon>
        <taxon>Vibrio oreintalis group</taxon>
    </lineage>
</organism>
<evidence type="ECO:0000313" key="3">
    <source>
        <dbReference type="Proteomes" id="UP000078406"/>
    </source>
</evidence>
<dbReference type="EMBL" id="JBGOOS010000003">
    <property type="protein sequence ID" value="MEZ8207975.1"/>
    <property type="molecule type" value="Genomic_DNA"/>
</dbReference>
<dbReference type="RefSeq" id="WP_049843577.1">
    <property type="nucleotide sequence ID" value="NZ_JBGOOF010000003.1"/>
</dbReference>
<accession>A0A177XZE9</accession>
<evidence type="ECO:0000313" key="1">
    <source>
        <dbReference type="EMBL" id="MEZ8207975.1"/>
    </source>
</evidence>
<dbReference type="AlphaFoldDB" id="A0A177XZE9"/>